<evidence type="ECO:0000256" key="2">
    <source>
        <dbReference type="ARBA" id="ARBA00022771"/>
    </source>
</evidence>
<evidence type="ECO:0000313" key="10">
    <source>
        <dbReference type="Proteomes" id="UP001244341"/>
    </source>
</evidence>
<evidence type="ECO:0000256" key="5">
    <source>
        <dbReference type="SAM" id="MobiDB-lite"/>
    </source>
</evidence>
<dbReference type="Gene3D" id="2.20.28.10">
    <property type="match status" value="1"/>
</dbReference>
<gene>
    <name evidence="9" type="ORF">OEZ85_005710</name>
</gene>
<feature type="domain" description="CTCHY-type" evidence="8">
    <location>
        <begin position="115"/>
        <end position="179"/>
    </location>
</feature>
<dbReference type="PANTHER" id="PTHR21319:SF53">
    <property type="entry name" value="RING FINGER AND CHY ZINC FINGER DOMAIN-CONTAINING PROTEIN 1"/>
    <property type="match status" value="1"/>
</dbReference>
<feature type="compositionally biased region" description="Polar residues" evidence="5">
    <location>
        <begin position="324"/>
        <end position="350"/>
    </location>
</feature>
<feature type="domain" description="RING-type" evidence="6">
    <location>
        <begin position="180"/>
        <end position="222"/>
    </location>
</feature>
<evidence type="ECO:0000259" key="8">
    <source>
        <dbReference type="PROSITE" id="PS51270"/>
    </source>
</evidence>
<dbReference type="Proteomes" id="UP001244341">
    <property type="component" value="Chromosome 11b"/>
</dbReference>
<evidence type="ECO:0000256" key="3">
    <source>
        <dbReference type="ARBA" id="ARBA00022833"/>
    </source>
</evidence>
<evidence type="ECO:0000256" key="4">
    <source>
        <dbReference type="PROSITE-ProRule" id="PRU00601"/>
    </source>
</evidence>
<dbReference type="InterPro" id="IPR037274">
    <property type="entry name" value="Znf_CHY_sf"/>
</dbReference>
<dbReference type="InterPro" id="IPR008913">
    <property type="entry name" value="Znf_CHY"/>
</dbReference>
<dbReference type="SUPFAM" id="SSF161245">
    <property type="entry name" value="Zinc hairpin stack"/>
    <property type="match status" value="1"/>
</dbReference>
<dbReference type="InterPro" id="IPR039512">
    <property type="entry name" value="RCHY1_zinc-ribbon"/>
</dbReference>
<feature type="region of interest" description="Disordered" evidence="5">
    <location>
        <begin position="311"/>
        <end position="506"/>
    </location>
</feature>
<dbReference type="InterPro" id="IPR017921">
    <property type="entry name" value="Znf_CTCHY"/>
</dbReference>
<feature type="compositionally biased region" description="Polar residues" evidence="5">
    <location>
        <begin position="486"/>
        <end position="506"/>
    </location>
</feature>
<dbReference type="InterPro" id="IPR001841">
    <property type="entry name" value="Znf_RING"/>
</dbReference>
<feature type="compositionally biased region" description="Polar residues" evidence="5">
    <location>
        <begin position="371"/>
        <end position="384"/>
    </location>
</feature>
<dbReference type="InterPro" id="IPR037275">
    <property type="entry name" value="Znf_CTCHY_sf"/>
</dbReference>
<evidence type="ECO:0000259" key="7">
    <source>
        <dbReference type="PROSITE" id="PS51266"/>
    </source>
</evidence>
<dbReference type="Gene3D" id="3.30.40.10">
    <property type="entry name" value="Zinc/RING finger domain, C3HC4 (zinc finger)"/>
    <property type="match status" value="1"/>
</dbReference>
<name>A0ABY8UEK6_TETOB</name>
<keyword evidence="10" id="KW-1185">Reference proteome</keyword>
<dbReference type="Pfam" id="PF13639">
    <property type="entry name" value="zf-RING_2"/>
    <property type="match status" value="1"/>
</dbReference>
<dbReference type="InterPro" id="IPR013083">
    <property type="entry name" value="Znf_RING/FYVE/PHD"/>
</dbReference>
<accession>A0ABY8UEK6</accession>
<evidence type="ECO:0000259" key="6">
    <source>
        <dbReference type="PROSITE" id="PS50089"/>
    </source>
</evidence>
<dbReference type="SMART" id="SM00184">
    <property type="entry name" value="RING"/>
    <property type="match status" value="1"/>
</dbReference>
<keyword evidence="2 4" id="KW-0863">Zinc-finger</keyword>
<feature type="compositionally biased region" description="Pro residues" evidence="5">
    <location>
        <begin position="418"/>
        <end position="435"/>
    </location>
</feature>
<feature type="compositionally biased region" description="Acidic residues" evidence="5">
    <location>
        <begin position="1"/>
        <end position="22"/>
    </location>
</feature>
<proteinExistence type="predicted"/>
<evidence type="ECO:0000256" key="1">
    <source>
        <dbReference type="ARBA" id="ARBA00022723"/>
    </source>
</evidence>
<keyword evidence="3" id="KW-0862">Zinc</keyword>
<dbReference type="Pfam" id="PF14599">
    <property type="entry name" value="zinc_ribbon_6"/>
    <property type="match status" value="1"/>
</dbReference>
<reference evidence="9 10" key="1">
    <citation type="submission" date="2023-05" db="EMBL/GenBank/DDBJ databases">
        <title>A 100% complete, gapless, phased diploid assembly of the Scenedesmus obliquus UTEX 3031 genome.</title>
        <authorList>
            <person name="Biondi T.C."/>
            <person name="Hanschen E.R."/>
            <person name="Kwon T."/>
            <person name="Eng W."/>
            <person name="Kruse C.P.S."/>
            <person name="Koehler S.I."/>
            <person name="Kunde Y."/>
            <person name="Gleasner C.D."/>
            <person name="You Mak K.T."/>
            <person name="Polle J."/>
            <person name="Hovde B.T."/>
            <person name="Starkenburg S.R."/>
        </authorList>
    </citation>
    <scope>NUCLEOTIDE SEQUENCE [LARGE SCALE GENOMIC DNA]</scope>
    <source>
        <strain evidence="9 10">DOE0152z</strain>
    </source>
</reference>
<evidence type="ECO:0008006" key="11">
    <source>
        <dbReference type="Google" id="ProtNLM"/>
    </source>
</evidence>
<dbReference type="SUPFAM" id="SSF161219">
    <property type="entry name" value="CHY zinc finger-like"/>
    <property type="match status" value="1"/>
</dbReference>
<dbReference type="SUPFAM" id="SSF57850">
    <property type="entry name" value="RING/U-box"/>
    <property type="match status" value="1"/>
</dbReference>
<keyword evidence="1" id="KW-0479">Metal-binding</keyword>
<feature type="region of interest" description="Disordered" evidence="5">
    <location>
        <begin position="1"/>
        <end position="29"/>
    </location>
</feature>
<dbReference type="PROSITE" id="PS50089">
    <property type="entry name" value="ZF_RING_2"/>
    <property type="match status" value="1"/>
</dbReference>
<protein>
    <recommendedName>
        <fullName evidence="11">RING finger and CHY zinc finger domain-containing protein 1</fullName>
    </recommendedName>
</protein>
<feature type="domain" description="CHY-type" evidence="7">
    <location>
        <begin position="37"/>
        <end position="113"/>
    </location>
</feature>
<dbReference type="PROSITE" id="PS51266">
    <property type="entry name" value="ZF_CHY"/>
    <property type="match status" value="1"/>
</dbReference>
<organism evidence="9 10">
    <name type="scientific">Tetradesmus obliquus</name>
    <name type="common">Green alga</name>
    <name type="synonym">Acutodesmus obliquus</name>
    <dbReference type="NCBI Taxonomy" id="3088"/>
    <lineage>
        <taxon>Eukaryota</taxon>
        <taxon>Viridiplantae</taxon>
        <taxon>Chlorophyta</taxon>
        <taxon>core chlorophytes</taxon>
        <taxon>Chlorophyceae</taxon>
        <taxon>CS clade</taxon>
        <taxon>Sphaeropleales</taxon>
        <taxon>Scenedesmaceae</taxon>
        <taxon>Tetradesmus</taxon>
    </lineage>
</organism>
<dbReference type="EMBL" id="CP126218">
    <property type="protein sequence ID" value="WIA19799.1"/>
    <property type="molecule type" value="Genomic_DNA"/>
</dbReference>
<dbReference type="PANTHER" id="PTHR21319">
    <property type="entry name" value="RING FINGER AND CHY ZINC FINGER DOMAIN-CONTAINING PROTEIN 1"/>
    <property type="match status" value="1"/>
</dbReference>
<sequence>MADHEEDEFMSGSSEEEDDQFEDAVPCSPDNDPTKDKGCMEHGCDHYKRRCKLVAPCCGEVFWCRHCHNQVKDDSEQDAAKRHTMDRKQVREVVCALCDTRQPVAASCSSCGVGFGRYVCLQCNFFDDTVSKEQFHCDECGICRVGGRANFFHCSTCNCCYSTSLQGSHICVSNSMHQNCPVCCEFLFDSIRPIAVLPCGHTIHQECHREMMSHNTITCPLCLKCILSQGDAQRYWALLDQQVRDTPMPEEYKHVQVNILCNDCSARSDVLFHVVGHKCSGCGGYNTPFNSSRAQGVGHPAGGAMSGQVPPHGNFTPGRMPSAGNFTAGQVTPHGNFTPGQIPSAKNFTPGQVLPPRNFTPGQVPPARNFTPGQVTSSQKSTPGQMPPPRNFTPGQMPPARNFTPGQVPPARNFTPGQMPPPQKSTPGQVPPPLKSTPGQLAPHVHGNLTEGQMPLHGNSSHNVSAPLGLAGMQLPGPGSVPAGSQRASATGQLSTGSSFPKRSLL</sequence>
<dbReference type="Pfam" id="PF05495">
    <property type="entry name" value="zf-CHY"/>
    <property type="match status" value="1"/>
</dbReference>
<dbReference type="CDD" id="cd16464">
    <property type="entry name" value="RING-H2_Pirh2-like"/>
    <property type="match status" value="1"/>
</dbReference>
<dbReference type="PROSITE" id="PS51270">
    <property type="entry name" value="ZF_CTCHY"/>
    <property type="match status" value="1"/>
</dbReference>
<evidence type="ECO:0000313" key="9">
    <source>
        <dbReference type="EMBL" id="WIA19799.1"/>
    </source>
</evidence>